<dbReference type="EMBL" id="BAAFJT010000001">
    <property type="protein sequence ID" value="GAB0177676.1"/>
    <property type="molecule type" value="Genomic_DNA"/>
</dbReference>
<organism evidence="1 2">
    <name type="scientific">Grus japonensis</name>
    <name type="common">Japanese crane</name>
    <name type="synonym">Red-crowned crane</name>
    <dbReference type="NCBI Taxonomy" id="30415"/>
    <lineage>
        <taxon>Eukaryota</taxon>
        <taxon>Metazoa</taxon>
        <taxon>Chordata</taxon>
        <taxon>Craniata</taxon>
        <taxon>Vertebrata</taxon>
        <taxon>Euteleostomi</taxon>
        <taxon>Archelosauria</taxon>
        <taxon>Archosauria</taxon>
        <taxon>Dinosauria</taxon>
        <taxon>Saurischia</taxon>
        <taxon>Theropoda</taxon>
        <taxon>Coelurosauria</taxon>
        <taxon>Aves</taxon>
        <taxon>Neognathae</taxon>
        <taxon>Neoaves</taxon>
        <taxon>Gruiformes</taxon>
        <taxon>Gruidae</taxon>
        <taxon>Grus</taxon>
    </lineage>
</organism>
<dbReference type="Proteomes" id="UP001623348">
    <property type="component" value="Unassembled WGS sequence"/>
</dbReference>
<dbReference type="AlphaFoldDB" id="A0ABC9VX63"/>
<proteinExistence type="predicted"/>
<evidence type="ECO:0000313" key="2">
    <source>
        <dbReference type="Proteomes" id="UP001623348"/>
    </source>
</evidence>
<comment type="caution">
    <text evidence="1">The sequence shown here is derived from an EMBL/GenBank/DDBJ whole genome shotgun (WGS) entry which is preliminary data.</text>
</comment>
<reference evidence="1 2" key="1">
    <citation type="submission" date="2024-06" db="EMBL/GenBank/DDBJ databases">
        <title>The draft genome of Grus japonensis, version 3.</title>
        <authorList>
            <person name="Nabeshima K."/>
            <person name="Suzuki S."/>
            <person name="Onuma M."/>
        </authorList>
    </citation>
    <scope>NUCLEOTIDE SEQUENCE [LARGE SCALE GENOMIC DNA]</scope>
    <source>
        <strain evidence="1 2">451A</strain>
    </source>
</reference>
<sequence length="85" mass="9627">MHSKEDWLQHIVERLASHIEGCKVTPLIYKLVIFILGCKMAEQNTRVIPVFKAFVNEDLSANAAENLDMARGKAGSSEQNCTYRF</sequence>
<keyword evidence="2" id="KW-1185">Reference proteome</keyword>
<gene>
    <name evidence="1" type="ORF">GRJ2_000232900</name>
</gene>
<name>A0ABC9VX63_GRUJA</name>
<accession>A0ABC9VX63</accession>
<evidence type="ECO:0000313" key="1">
    <source>
        <dbReference type="EMBL" id="GAB0177676.1"/>
    </source>
</evidence>
<protein>
    <submittedName>
        <fullName evidence="1">Uncharacterized protein</fullName>
    </submittedName>
</protein>